<feature type="binding site" evidence="20">
    <location>
        <position position="301"/>
    </location>
    <ligand>
        <name>Mg(2+)</name>
        <dbReference type="ChEBI" id="CHEBI:18420"/>
        <label>2</label>
    </ligand>
</feature>
<dbReference type="Pfam" id="PF25596">
    <property type="entry name" value="CPSase_L_D1"/>
    <property type="match status" value="2"/>
</dbReference>
<dbReference type="EC" id="6.3.5.5" evidence="20"/>
<dbReference type="NCBIfam" id="NF003671">
    <property type="entry name" value="PRK05294.1"/>
    <property type="match status" value="1"/>
</dbReference>
<dbReference type="InterPro" id="IPR036914">
    <property type="entry name" value="MGS-like_dom_sf"/>
</dbReference>
<dbReference type="InterPro" id="IPR036897">
    <property type="entry name" value="CarbamoylP_synth_lsu_oligo_sf"/>
</dbReference>
<dbReference type="InterPro" id="IPR005480">
    <property type="entry name" value="CPSase_lsu_oligo"/>
</dbReference>
<feature type="binding site" evidence="20">
    <location>
        <position position="853"/>
    </location>
    <ligand>
        <name>Mg(2+)</name>
        <dbReference type="ChEBI" id="CHEBI:18420"/>
        <label>3</label>
    </ligand>
</feature>
<feature type="region of interest" description="Carboxyphosphate synthetic domain" evidence="20">
    <location>
        <begin position="1"/>
        <end position="402"/>
    </location>
</feature>
<dbReference type="NCBIfam" id="NF009455">
    <property type="entry name" value="PRK12815.1"/>
    <property type="match status" value="1"/>
</dbReference>
<feature type="binding site" evidence="20">
    <location>
        <position position="799"/>
    </location>
    <ligand>
        <name>ATP</name>
        <dbReference type="ChEBI" id="CHEBI:30616"/>
        <label>2</label>
    </ligand>
</feature>
<feature type="binding site" evidence="20">
    <location>
        <position position="129"/>
    </location>
    <ligand>
        <name>ATP</name>
        <dbReference type="ChEBI" id="CHEBI:30616"/>
        <label>1</label>
    </ligand>
</feature>
<dbReference type="PROSITE" id="PS50975">
    <property type="entry name" value="ATP_GRASP"/>
    <property type="match status" value="2"/>
</dbReference>
<organism evidence="23 24">
    <name type="scientific">Coriobacterium glomerans (strain ATCC 49209 / DSM 20642 / JCM 10262 / PW2)</name>
    <dbReference type="NCBI Taxonomy" id="700015"/>
    <lineage>
        <taxon>Bacteria</taxon>
        <taxon>Bacillati</taxon>
        <taxon>Actinomycetota</taxon>
        <taxon>Coriobacteriia</taxon>
        <taxon>Coriobacteriales</taxon>
        <taxon>Coriobacteriaceae</taxon>
        <taxon>Coriobacterium</taxon>
    </lineage>
</organism>
<sequence>MPRRDDIKRILVIGSGPIVIGQACEFDYSGAQACKVLKEEGYEVILVNSNPATIMTDPGLADRTYVEPVTAEFIERVIARERPCALLPTLGGQTGLNTAVELAESGVLDRWGVEMIGCDLAAIERGEDRRLFNEAMAEIGLPLARSGYAYSVDDAIEIAARVGYPCVLRPSYTLGGAGGGIAHDEEELREIVSQGLELSCAGEVLVEESIEGWKEYEMEVMRDAAGNGIIVCSIENLDPMGVHTGDSITVAPAQTLSDIEYQRMRAASLAVLEKVGVETGGSNVQFAVNPRDGRLIIIEMNPRVSRSSALASKATGFPIAKAAARLAVGYTLDEIVNDITGATPACFEPAIDYCVVKMPRFAFEKFKGTDTTLTTRMKAVGEIMAIGRTFEEALGKAIRSLEDGRIGLISGALAEAGSLTDEELAARVSDPTEGRLLAVACALDRGWAPTRVNELCGIDPWYLDRICDMVSAMRCVRASRVEDIDADAMRLLKCYGASDAEIAELCGSDERIVRAWRKGLGVIPSMRGVDTCAAEFASTTEYHYKAYDGLMRTSPKASRRASTDESRGASRPKIMILGAGPNRIGQGIEFDYCCVHASYALQDAGFETIMVNCNPETVSTDYDTSDRLYFEPLTYEDVMDVVDVERPDGVIVTLGGQTPLKLAGALAASGVPILGTQPEAIDLAEDRERFSALLDELGIRYPKAGMATSCAQAEQVADRIGYPLLVRPSYVLGGRGMMIAYDGEHLGAYMREAARVSPDHPVYLDRFLEGAIESDVDALSDGEQVYIGGILEHIEEAGIHSGDSATCLPAFSFSDALIARLRQTTRRLALALGVRGLVNIQYAIQGETVYVIEANPRASRTVPFISKATGVPLAKCAARIMAGSTIAELGLPDDERNLEWFCMKEAVMPWGRFPGADVVLGPEMKSTGEVMGIARSYPEAYAKSQLAISYKLPTPEGGKVFISVCDRDKRHILALARILRYLGFSICSTEGTARVLTGGNVRCEVVRKFSEAHPNIGDMIGDDEIGLIINTPYGPGSRGDGYRLRTEAARRGITCVTALSAANAFVAALEAVRQDREVCRSEAGAEALTAHAGLEVIALQDLPQYDL</sequence>
<feature type="binding site" evidence="20">
    <location>
        <position position="768"/>
    </location>
    <ligand>
        <name>ATP</name>
        <dbReference type="ChEBI" id="CHEBI:30616"/>
        <label>2</label>
    </ligand>
</feature>
<evidence type="ECO:0000259" key="22">
    <source>
        <dbReference type="PROSITE" id="PS51855"/>
    </source>
</evidence>
<protein>
    <recommendedName>
        <fullName evidence="20">Carbamoyl phosphate synthase large chain</fullName>
        <ecNumber evidence="20">6.3.4.16</ecNumber>
        <ecNumber evidence="20">6.3.5.5</ecNumber>
    </recommendedName>
    <alternativeName>
        <fullName evidence="20">Carbamoyl phosphate synthetase ammonia chain</fullName>
    </alternativeName>
</protein>
<evidence type="ECO:0000256" key="16">
    <source>
        <dbReference type="ARBA" id="ARBA00048816"/>
    </source>
</evidence>
<feature type="binding site" evidence="20">
    <location>
        <position position="301"/>
    </location>
    <ligand>
        <name>Mn(2+)</name>
        <dbReference type="ChEBI" id="CHEBI:29035"/>
        <label>2</label>
    </ligand>
</feature>
<evidence type="ECO:0000256" key="9">
    <source>
        <dbReference type="ARBA" id="ARBA00022737"/>
    </source>
</evidence>
<evidence type="ECO:0000256" key="14">
    <source>
        <dbReference type="ARBA" id="ARBA00023211"/>
    </source>
</evidence>
<feature type="domain" description="MGS-like" evidence="22">
    <location>
        <begin position="950"/>
        <end position="1107"/>
    </location>
</feature>
<keyword evidence="6 20" id="KW-0436">Ligase</keyword>
<comment type="cofactor">
    <cofactor evidence="1">
        <name>Mn(2+)</name>
        <dbReference type="ChEBI" id="CHEBI:29035"/>
    </cofactor>
</comment>
<dbReference type="SMART" id="SM00851">
    <property type="entry name" value="MGS"/>
    <property type="match status" value="1"/>
</dbReference>
<dbReference type="EC" id="6.3.4.16" evidence="20"/>
<comment type="catalytic activity">
    <reaction evidence="16 20">
        <text>hydrogencarbonate + L-glutamine + 2 ATP + H2O = carbamoyl phosphate + L-glutamate + 2 ADP + phosphate + 2 H(+)</text>
        <dbReference type="Rhea" id="RHEA:18633"/>
        <dbReference type="ChEBI" id="CHEBI:15377"/>
        <dbReference type="ChEBI" id="CHEBI:15378"/>
        <dbReference type="ChEBI" id="CHEBI:17544"/>
        <dbReference type="ChEBI" id="CHEBI:29985"/>
        <dbReference type="ChEBI" id="CHEBI:30616"/>
        <dbReference type="ChEBI" id="CHEBI:43474"/>
        <dbReference type="ChEBI" id="CHEBI:58228"/>
        <dbReference type="ChEBI" id="CHEBI:58359"/>
        <dbReference type="ChEBI" id="CHEBI:456216"/>
        <dbReference type="EC" id="6.3.5.5"/>
    </reaction>
</comment>
<comment type="pathway">
    <text evidence="2 20">Pyrimidine metabolism; UMP biosynthesis via de novo pathway; (S)-dihydroorotate from bicarbonate: step 1/3.</text>
</comment>
<feature type="binding site" evidence="20">
    <location>
        <position position="175"/>
    </location>
    <ligand>
        <name>ATP</name>
        <dbReference type="ChEBI" id="CHEBI:30616"/>
        <label>1</label>
    </ligand>
</feature>
<feature type="binding site" evidence="20">
    <location>
        <position position="727"/>
    </location>
    <ligand>
        <name>ATP</name>
        <dbReference type="ChEBI" id="CHEBI:30616"/>
        <label>2</label>
    </ligand>
</feature>
<dbReference type="OrthoDB" id="9804197at2"/>
<feature type="binding site" evidence="20">
    <location>
        <position position="798"/>
    </location>
    <ligand>
        <name>ATP</name>
        <dbReference type="ChEBI" id="CHEBI:30616"/>
        <label>2</label>
    </ligand>
</feature>
<dbReference type="STRING" id="700015.Corgl_1768"/>
<keyword evidence="5 20" id="KW-0055">Arginine biosynthesis</keyword>
<dbReference type="GO" id="GO:0004087">
    <property type="term" value="F:carbamoyl-phosphate synthase (ammonia) activity"/>
    <property type="evidence" value="ECO:0007669"/>
    <property type="project" value="UniProtKB-EC"/>
</dbReference>
<feature type="binding site" evidence="20">
    <location>
        <position position="285"/>
    </location>
    <ligand>
        <name>Mg(2+)</name>
        <dbReference type="ChEBI" id="CHEBI:18420"/>
        <label>1</label>
    </ligand>
</feature>
<evidence type="ECO:0000256" key="4">
    <source>
        <dbReference type="ARBA" id="ARBA00009799"/>
    </source>
</evidence>
<evidence type="ECO:0000313" key="24">
    <source>
        <dbReference type="Proteomes" id="UP000006851"/>
    </source>
</evidence>
<feature type="binding site" evidence="20">
    <location>
        <position position="299"/>
    </location>
    <ligand>
        <name>Mn(2+)</name>
        <dbReference type="ChEBI" id="CHEBI:29035"/>
        <label>1</label>
    </ligand>
</feature>
<feature type="binding site" evidence="20">
    <location>
        <position position="841"/>
    </location>
    <ligand>
        <name>Mg(2+)</name>
        <dbReference type="ChEBI" id="CHEBI:18420"/>
        <label>3</label>
    </ligand>
</feature>
<feature type="region of interest" description="Allosteric domain" evidence="20">
    <location>
        <begin position="950"/>
        <end position="1107"/>
    </location>
</feature>
<evidence type="ECO:0000256" key="5">
    <source>
        <dbReference type="ARBA" id="ARBA00022571"/>
    </source>
</evidence>
<comment type="pathway">
    <text evidence="3 20">Amino-acid biosynthesis; L-arginine biosynthesis; carbamoyl phosphate from bicarbonate: step 1/1.</text>
</comment>
<feature type="binding site" evidence="20">
    <location>
        <position position="801"/>
    </location>
    <ligand>
        <name>ATP</name>
        <dbReference type="ChEBI" id="CHEBI:30616"/>
        <label>2</label>
    </ligand>
</feature>
<keyword evidence="10 20" id="KW-0547">Nucleotide-binding</keyword>
<feature type="domain" description="ATP-grasp" evidence="21">
    <location>
        <begin position="133"/>
        <end position="328"/>
    </location>
</feature>
<dbReference type="HOGENOM" id="CLU_000513_1_2_11"/>
<evidence type="ECO:0000256" key="13">
    <source>
        <dbReference type="ARBA" id="ARBA00022975"/>
    </source>
</evidence>
<dbReference type="FunFam" id="3.40.50.20:FF:000001">
    <property type="entry name" value="Carbamoyl-phosphate synthase large chain"/>
    <property type="match status" value="1"/>
</dbReference>
<dbReference type="FunFam" id="3.40.50.20:FF:000003">
    <property type="entry name" value="Carbamoyl-phosphate synthase large chain"/>
    <property type="match status" value="1"/>
</dbReference>
<dbReference type="CDD" id="cd01424">
    <property type="entry name" value="MGS_CPS_II"/>
    <property type="match status" value="1"/>
</dbReference>
<dbReference type="HAMAP" id="MF_01210_A">
    <property type="entry name" value="CPSase_L_chain_A"/>
    <property type="match status" value="1"/>
</dbReference>
<feature type="binding site" evidence="20">
    <location>
        <position position="241"/>
    </location>
    <ligand>
        <name>ATP</name>
        <dbReference type="ChEBI" id="CHEBI:30616"/>
        <label>1</label>
    </ligand>
</feature>
<dbReference type="Gene3D" id="3.40.50.20">
    <property type="match status" value="2"/>
</dbReference>
<feature type="binding site" evidence="20">
    <location>
        <position position="169"/>
    </location>
    <ligand>
        <name>ATP</name>
        <dbReference type="ChEBI" id="CHEBI:30616"/>
        <label>1</label>
    </ligand>
</feature>
<dbReference type="InterPro" id="IPR011607">
    <property type="entry name" value="MGS-like_dom"/>
</dbReference>
<dbReference type="InterPro" id="IPR011761">
    <property type="entry name" value="ATP-grasp"/>
</dbReference>
<dbReference type="Proteomes" id="UP000006851">
    <property type="component" value="Chromosome"/>
</dbReference>
<feature type="binding site" evidence="20">
    <location>
        <position position="855"/>
    </location>
    <ligand>
        <name>Mn(2+)</name>
        <dbReference type="ChEBI" id="CHEBI:29035"/>
        <label>4</label>
    </ligand>
</feature>
<dbReference type="UniPathway" id="UPA00070">
    <property type="reaction ID" value="UER00115"/>
</dbReference>
<dbReference type="RefSeq" id="WP_013709605.1">
    <property type="nucleotide sequence ID" value="NC_015389.1"/>
</dbReference>
<dbReference type="EMBL" id="CP002628">
    <property type="protein sequence ID" value="AEB07863.1"/>
    <property type="molecule type" value="Genomic_DNA"/>
</dbReference>
<dbReference type="InterPro" id="IPR006275">
    <property type="entry name" value="CPSase_lsu"/>
</dbReference>
<evidence type="ECO:0000256" key="18">
    <source>
        <dbReference type="ARBA" id="ARBA00060037"/>
    </source>
</evidence>
<feature type="binding site" evidence="20">
    <location>
        <position position="299"/>
    </location>
    <ligand>
        <name>Mg(2+)</name>
        <dbReference type="ChEBI" id="CHEBI:18420"/>
        <label>1</label>
    </ligand>
</feature>
<keyword evidence="8" id="KW-0479">Metal-binding</keyword>
<dbReference type="InterPro" id="IPR058047">
    <property type="entry name" value="CPSase_preATP-grasp"/>
</dbReference>
<feature type="binding site" evidence="20">
    <location>
        <position position="208"/>
    </location>
    <ligand>
        <name>ATP</name>
        <dbReference type="ChEBI" id="CHEBI:30616"/>
        <label>1</label>
    </ligand>
</feature>
<dbReference type="FunFam" id="3.30.1490.20:FF:000001">
    <property type="entry name" value="Carbamoyl-phosphate synthase large chain"/>
    <property type="match status" value="1"/>
</dbReference>
<feature type="binding site" evidence="20">
    <location>
        <position position="285"/>
    </location>
    <ligand>
        <name>Mn(2+)</name>
        <dbReference type="ChEBI" id="CHEBI:29035"/>
        <label>1</label>
    </ligand>
</feature>
<feature type="binding site" evidence="20">
    <location>
        <position position="299"/>
    </location>
    <ligand>
        <name>Mn(2+)</name>
        <dbReference type="ChEBI" id="CHEBI:29035"/>
        <label>2</label>
    </ligand>
</feature>
<dbReference type="PANTHER" id="PTHR11405">
    <property type="entry name" value="CARBAMOYLTRANSFERASE FAMILY MEMBER"/>
    <property type="match status" value="1"/>
</dbReference>
<dbReference type="Gene3D" id="1.10.1030.10">
    <property type="entry name" value="Carbamoyl-phosphate synthetase, large subunit oligomerisation domain"/>
    <property type="match status" value="1"/>
</dbReference>
<feature type="binding site" evidence="20">
    <location>
        <position position="853"/>
    </location>
    <ligand>
        <name>Mg(2+)</name>
        <dbReference type="ChEBI" id="CHEBI:18420"/>
        <label>4</label>
    </ligand>
</feature>
<dbReference type="FunFam" id="3.30.470.20:FF:000007">
    <property type="entry name" value="Carbamoyl-phosphate synthase large chain"/>
    <property type="match status" value="1"/>
</dbReference>
<evidence type="ECO:0000259" key="21">
    <source>
        <dbReference type="PROSITE" id="PS50975"/>
    </source>
</evidence>
<comment type="domain">
    <text evidence="20">The large subunit is composed of 2 ATP-grasp domains that are involved in binding the 2 ATP molecules needed for carbamoyl phosphate synthesis. The N-terminal ATP-grasp domain (referred to as the carboxyphosphate synthetic component) catalyzes the ATP-dependent phosphorylation of hydrogencarbonate to carboxyphosphate and the subsequent nucleophilic attack by ammonia to form a carbamate intermediate. The C-terminal ATP-grasp domain (referred to as the carbamoyl phosphate synthetic component) then catalyzes the phosphorylation of carbamate with the second ATP to form the end product carbamoyl phosphate. The reactive and unstable enzyme intermediates are sequentially channeled from one active site to the next through the interior of the protein over a distance of at least 96 A.</text>
</comment>
<dbReference type="FunFam" id="1.10.1030.10:FF:000002">
    <property type="entry name" value="Carbamoyl-phosphate synthase large chain"/>
    <property type="match status" value="1"/>
</dbReference>
<keyword evidence="14" id="KW-0464">Manganese</keyword>
<dbReference type="InterPro" id="IPR005479">
    <property type="entry name" value="CPAse_ATP-bd"/>
</dbReference>
<dbReference type="Pfam" id="PF02142">
    <property type="entry name" value="MGS"/>
    <property type="match status" value="1"/>
</dbReference>
<keyword evidence="7 20" id="KW-0028">Amino-acid biosynthesis</keyword>
<dbReference type="UniPathway" id="UPA00068">
    <property type="reaction ID" value="UER00171"/>
</dbReference>
<feature type="region of interest" description="Carbamoyl phosphate synthetic domain" evidence="20">
    <location>
        <begin position="567"/>
        <end position="949"/>
    </location>
</feature>
<evidence type="ECO:0000256" key="17">
    <source>
        <dbReference type="ARBA" id="ARBA00057223"/>
    </source>
</evidence>
<dbReference type="Pfam" id="PF02787">
    <property type="entry name" value="CPSase_L_D3"/>
    <property type="match status" value="1"/>
</dbReference>
<dbReference type="GO" id="GO:0046872">
    <property type="term" value="F:metal ion binding"/>
    <property type="evidence" value="ECO:0007669"/>
    <property type="project" value="UniProtKB-KW"/>
</dbReference>
<dbReference type="GO" id="GO:0006541">
    <property type="term" value="P:glutamine metabolic process"/>
    <property type="evidence" value="ECO:0007669"/>
    <property type="project" value="TreeGrafter"/>
</dbReference>
<evidence type="ECO:0000256" key="10">
    <source>
        <dbReference type="ARBA" id="ARBA00022741"/>
    </source>
</evidence>
<evidence type="ECO:0000256" key="2">
    <source>
        <dbReference type="ARBA" id="ARBA00004812"/>
    </source>
</evidence>
<feature type="binding site" evidence="20">
    <location>
        <position position="855"/>
    </location>
    <ligand>
        <name>Mg(2+)</name>
        <dbReference type="ChEBI" id="CHEBI:18420"/>
        <label>4</label>
    </ligand>
</feature>
<keyword evidence="9 20" id="KW-0677">Repeat</keyword>
<keyword evidence="11 20" id="KW-0067">ATP-binding</keyword>
<evidence type="ECO:0000256" key="11">
    <source>
        <dbReference type="ARBA" id="ARBA00022840"/>
    </source>
</evidence>
<dbReference type="GO" id="GO:0044205">
    <property type="term" value="P:'de novo' UMP biosynthetic process"/>
    <property type="evidence" value="ECO:0007669"/>
    <property type="project" value="UniProtKB-UniRule"/>
</dbReference>
<dbReference type="SMART" id="SM01096">
    <property type="entry name" value="CPSase_L_D3"/>
    <property type="match status" value="1"/>
</dbReference>
<feature type="binding site" evidence="20">
    <location>
        <position position="210"/>
    </location>
    <ligand>
        <name>ATP</name>
        <dbReference type="ChEBI" id="CHEBI:30616"/>
        <label>1</label>
    </ligand>
</feature>
<dbReference type="eggNOG" id="COG0458">
    <property type="taxonomic scope" value="Bacteria"/>
</dbReference>
<feature type="binding site" evidence="20">
    <location>
        <position position="853"/>
    </location>
    <ligand>
        <name>Mn(2+)</name>
        <dbReference type="ChEBI" id="CHEBI:29035"/>
        <label>4</label>
    </ligand>
</feature>
<dbReference type="PRINTS" id="PR00098">
    <property type="entry name" value="CPSASE"/>
</dbReference>
<dbReference type="KEGG" id="cgo:Corgl_1768"/>
<evidence type="ECO:0000256" key="19">
    <source>
        <dbReference type="ARBA" id="ARBA00062056"/>
    </source>
</evidence>
<dbReference type="NCBIfam" id="TIGR01369">
    <property type="entry name" value="CPSaseII_lrg"/>
    <property type="match status" value="1"/>
</dbReference>
<dbReference type="GO" id="GO:0004088">
    <property type="term" value="F:carbamoyl-phosphate synthase (glutamine-hydrolyzing) activity"/>
    <property type="evidence" value="ECO:0007669"/>
    <property type="project" value="UniProtKB-UniRule"/>
</dbReference>
<feature type="binding site" evidence="20">
    <location>
        <position position="242"/>
    </location>
    <ligand>
        <name>ATP</name>
        <dbReference type="ChEBI" id="CHEBI:30616"/>
        <label>1</label>
    </ligand>
</feature>
<dbReference type="SUPFAM" id="SSF48108">
    <property type="entry name" value="Carbamoyl phosphate synthetase, large subunit connection domain"/>
    <property type="match status" value="1"/>
</dbReference>
<evidence type="ECO:0000313" key="23">
    <source>
        <dbReference type="EMBL" id="AEB07863.1"/>
    </source>
</evidence>
<feature type="binding site" evidence="20">
    <location>
        <position position="243"/>
    </location>
    <ligand>
        <name>ATP</name>
        <dbReference type="ChEBI" id="CHEBI:30616"/>
        <label>1</label>
    </ligand>
</feature>
<feature type="binding site" evidence="20">
    <location>
        <position position="176"/>
    </location>
    <ligand>
        <name>ATP</name>
        <dbReference type="ChEBI" id="CHEBI:30616"/>
        <label>1</label>
    </ligand>
</feature>
<name>F2N9B5_CORGP</name>
<comment type="similarity">
    <text evidence="4 20">Belongs to the CarB family.</text>
</comment>
<dbReference type="Gene3D" id="3.40.50.1380">
    <property type="entry name" value="Methylglyoxal synthase-like domain"/>
    <property type="match status" value="1"/>
</dbReference>
<proteinExistence type="inferred from homology"/>
<dbReference type="GO" id="GO:0006526">
    <property type="term" value="P:L-arginine biosynthetic process"/>
    <property type="evidence" value="ECO:0007669"/>
    <property type="project" value="UniProtKB-UniRule"/>
</dbReference>
<dbReference type="PROSITE" id="PS00867">
    <property type="entry name" value="CPSASE_2"/>
    <property type="match status" value="2"/>
</dbReference>
<comment type="catalytic activity">
    <reaction evidence="15 20">
        <text>hydrogencarbonate + NH4(+) + 2 ATP = carbamoyl phosphate + 2 ADP + phosphate + 2 H(+)</text>
        <dbReference type="Rhea" id="RHEA:18029"/>
        <dbReference type="ChEBI" id="CHEBI:15378"/>
        <dbReference type="ChEBI" id="CHEBI:17544"/>
        <dbReference type="ChEBI" id="CHEBI:28938"/>
        <dbReference type="ChEBI" id="CHEBI:30616"/>
        <dbReference type="ChEBI" id="CHEBI:43474"/>
        <dbReference type="ChEBI" id="CHEBI:58228"/>
        <dbReference type="ChEBI" id="CHEBI:456216"/>
        <dbReference type="EC" id="6.3.4.16"/>
    </reaction>
</comment>
<dbReference type="PROSITE" id="PS00866">
    <property type="entry name" value="CPSASE_1"/>
    <property type="match status" value="2"/>
</dbReference>
<dbReference type="SUPFAM" id="SSF52440">
    <property type="entry name" value="PreATP-grasp domain"/>
    <property type="match status" value="2"/>
</dbReference>
<dbReference type="GO" id="GO:0005737">
    <property type="term" value="C:cytoplasm"/>
    <property type="evidence" value="ECO:0007669"/>
    <property type="project" value="TreeGrafter"/>
</dbReference>
<feature type="binding site" evidence="20">
    <location>
        <position position="853"/>
    </location>
    <ligand>
        <name>Mn(2+)</name>
        <dbReference type="ChEBI" id="CHEBI:29035"/>
        <label>3</label>
    </ligand>
</feature>
<feature type="binding site" evidence="20">
    <location>
        <position position="800"/>
    </location>
    <ligand>
        <name>ATP</name>
        <dbReference type="ChEBI" id="CHEBI:30616"/>
        <label>2</label>
    </ligand>
</feature>
<feature type="binding site" evidence="20">
    <location>
        <position position="841"/>
    </location>
    <ligand>
        <name>ATP</name>
        <dbReference type="ChEBI" id="CHEBI:30616"/>
        <label>2</label>
    </ligand>
</feature>
<keyword evidence="13 20" id="KW-0665">Pyrimidine biosynthesis</keyword>
<feature type="binding site" evidence="20">
    <location>
        <position position="841"/>
    </location>
    <ligand>
        <name>Mn(2+)</name>
        <dbReference type="ChEBI" id="CHEBI:29035"/>
        <label>3</label>
    </ligand>
</feature>
<gene>
    <name evidence="20" type="primary">carB</name>
    <name evidence="23" type="ordered locus">Corgl_1768</name>
</gene>
<comment type="caution">
    <text evidence="20">Lacks conserved residue(s) required for the propagation of feature annotation.</text>
</comment>
<evidence type="ECO:0000256" key="12">
    <source>
        <dbReference type="ARBA" id="ARBA00022842"/>
    </source>
</evidence>
<keyword evidence="24" id="KW-1185">Reference proteome</keyword>
<comment type="subunit">
    <text evidence="19 20">Composed of two chains; the small (or glutamine) chain promotes the hydrolysis of glutamine to ammonia, which is used by the large (or ammonia) chain to synthesize carbamoyl phosphate. Tetramer of heterodimers (alpha,beta)4.</text>
</comment>
<comment type="function">
    <text evidence="17 20">Large subunit of the glutamine-dependent carbamoyl phosphate synthetase (CPSase). CPSase catalyzes the formation of carbamoyl phosphate from the ammonia moiety of glutamine, carbonate, and phosphate donated by ATP, constituting the first step of 2 biosynthetic pathways, one leading to arginine and/or urea and the other to pyrimidine nucleotides. The large subunit (synthetase) binds the substrates ammonia (free or transferred from glutamine from the small subunit), hydrogencarbonate and ATP and carries out an ATP-coupled ligase reaction, activating hydrogencarbonate by forming carboxy phosphate which reacts with ammonia to form carbamoyl phosphate.</text>
</comment>
<keyword evidence="12" id="KW-0460">Magnesium</keyword>
<evidence type="ECO:0000256" key="6">
    <source>
        <dbReference type="ARBA" id="ARBA00022598"/>
    </source>
</evidence>
<feature type="binding site" evidence="20">
    <location>
        <position position="773"/>
    </location>
    <ligand>
        <name>ATP</name>
        <dbReference type="ChEBI" id="CHEBI:30616"/>
        <label>2</label>
    </ligand>
</feature>
<evidence type="ECO:0000256" key="1">
    <source>
        <dbReference type="ARBA" id="ARBA00001936"/>
    </source>
</evidence>
<feature type="binding site" evidence="20">
    <location>
        <position position="299"/>
    </location>
    <ligand>
        <name>ATP</name>
        <dbReference type="ChEBI" id="CHEBI:30616"/>
        <label>1</label>
    </ligand>
</feature>
<dbReference type="HAMAP" id="MF_01210_B">
    <property type="entry name" value="CPSase_L_chain_B"/>
    <property type="match status" value="1"/>
</dbReference>
<evidence type="ECO:0000256" key="8">
    <source>
        <dbReference type="ARBA" id="ARBA00022723"/>
    </source>
</evidence>
<dbReference type="SUPFAM" id="SSF52335">
    <property type="entry name" value="Methylglyoxal synthase-like"/>
    <property type="match status" value="1"/>
</dbReference>
<dbReference type="InterPro" id="IPR016185">
    <property type="entry name" value="PreATP-grasp_dom_sf"/>
</dbReference>
<feature type="domain" description="ATP-grasp" evidence="21">
    <location>
        <begin position="691"/>
        <end position="882"/>
    </location>
</feature>
<feature type="binding site" evidence="20">
    <location>
        <position position="766"/>
    </location>
    <ligand>
        <name>ATP</name>
        <dbReference type="ChEBI" id="CHEBI:30616"/>
        <label>2</label>
    </ligand>
</feature>
<dbReference type="InterPro" id="IPR005483">
    <property type="entry name" value="CPSase_dom"/>
</dbReference>
<dbReference type="GO" id="GO:0005524">
    <property type="term" value="F:ATP binding"/>
    <property type="evidence" value="ECO:0007669"/>
    <property type="project" value="UniProtKB-UniRule"/>
</dbReference>
<evidence type="ECO:0000256" key="15">
    <source>
        <dbReference type="ARBA" id="ARBA00047359"/>
    </source>
</evidence>
<comment type="function">
    <text evidence="18">Small subunit of the glutamine-dependent carbamoyl phosphate synthetase (CPSase). CPSase catalyzes the formation of carbamoyl phosphate from the ammonia moiety of glutamine, carbonate, and phosphate donated by ATP, constituting the first step of the biosynthetic pathway leading to pyrimidine nucleotides. The large subunit (synthetase) binds the substrates ammonia (free or transferred from glutamine from the small subunit), hydrogencarbonate and ATP and carries out an ATP-coupled ligase reaction, activating hydrogencarbonate by forming carboxy phosphate which reacts with ammonia to form carbamoyl phosphate.</text>
</comment>
<dbReference type="Gene3D" id="3.30.470.20">
    <property type="entry name" value="ATP-grasp fold, B domain"/>
    <property type="match status" value="2"/>
</dbReference>
<comment type="cofactor">
    <cofactor evidence="20">
        <name>Mg(2+)</name>
        <dbReference type="ChEBI" id="CHEBI:18420"/>
    </cofactor>
    <cofactor evidence="20">
        <name>Mn(2+)</name>
        <dbReference type="ChEBI" id="CHEBI:29035"/>
    </cofactor>
    <text evidence="20">Binds 4 Mg(2+) or Mn(2+) ions per subunit.</text>
</comment>
<dbReference type="Pfam" id="PF02786">
    <property type="entry name" value="CPSase_L_D2"/>
    <property type="match status" value="2"/>
</dbReference>
<dbReference type="InterPro" id="IPR033937">
    <property type="entry name" value="MGS_CPS_CarB"/>
</dbReference>
<dbReference type="PROSITE" id="PS51257">
    <property type="entry name" value="PROKAR_LIPOPROTEIN"/>
    <property type="match status" value="1"/>
</dbReference>
<feature type="binding site" evidence="20">
    <location>
        <position position="215"/>
    </location>
    <ligand>
        <name>ATP</name>
        <dbReference type="ChEBI" id="CHEBI:30616"/>
        <label>1</label>
    </ligand>
</feature>
<evidence type="ECO:0000256" key="7">
    <source>
        <dbReference type="ARBA" id="ARBA00022605"/>
    </source>
</evidence>
<feature type="binding site" evidence="20">
    <location>
        <position position="299"/>
    </location>
    <ligand>
        <name>Mg(2+)</name>
        <dbReference type="ChEBI" id="CHEBI:18420"/>
        <label>2</label>
    </ligand>
</feature>
<accession>F2N9B5</accession>
<dbReference type="AlphaFoldDB" id="F2N9B5"/>
<dbReference type="FunFam" id="3.30.470.20:FF:000026">
    <property type="entry name" value="Carbamoyl-phosphate synthase large chain"/>
    <property type="match status" value="1"/>
</dbReference>
<dbReference type="PROSITE" id="PS51855">
    <property type="entry name" value="MGS"/>
    <property type="match status" value="1"/>
</dbReference>
<feature type="binding site" evidence="20">
    <location>
        <position position="853"/>
    </location>
    <ligand>
        <name>ATP</name>
        <dbReference type="ChEBI" id="CHEBI:30616"/>
        <label>2</label>
    </ligand>
</feature>
<evidence type="ECO:0000256" key="20">
    <source>
        <dbReference type="HAMAP-Rule" id="MF_01210"/>
    </source>
</evidence>
<feature type="binding site" evidence="20">
    <location>
        <position position="285"/>
    </location>
    <ligand>
        <name>ATP</name>
        <dbReference type="ChEBI" id="CHEBI:30616"/>
        <label>1</label>
    </ligand>
</feature>
<evidence type="ECO:0000256" key="3">
    <source>
        <dbReference type="ARBA" id="ARBA00005077"/>
    </source>
</evidence>
<dbReference type="PANTHER" id="PTHR11405:SF53">
    <property type="entry name" value="CARBAMOYL-PHOSPHATE SYNTHASE [AMMONIA], MITOCHONDRIAL"/>
    <property type="match status" value="1"/>
</dbReference>
<dbReference type="SUPFAM" id="SSF56059">
    <property type="entry name" value="Glutathione synthetase ATP-binding domain-like"/>
    <property type="match status" value="2"/>
</dbReference>
<reference evidence="24" key="1">
    <citation type="journal article" date="2013" name="Stand. Genomic Sci.">
        <title>Complete genome sequence of Coriobacterium glomerans type strain (PW2(T)) from the midgut of Pyrrhocoris apterus L. (red soldier bug).</title>
        <authorList>
            <person name="Stackebrandt E."/>
            <person name="Zeytun A."/>
            <person name="Lapidus A."/>
            <person name="Nolan M."/>
            <person name="Lucas S."/>
            <person name="Hammon N."/>
            <person name="Deshpande S."/>
            <person name="Cheng J.F."/>
            <person name="Tapia R."/>
            <person name="Goodwin L.A."/>
            <person name="Pitluck S."/>
            <person name="Liolios K."/>
            <person name="Pagani I."/>
            <person name="Ivanova N."/>
            <person name="Mavromatis K."/>
            <person name="Mikhailova N."/>
            <person name="Huntemann M."/>
            <person name="Pati A."/>
            <person name="Chen A."/>
            <person name="Palaniappan K."/>
            <person name="Chang Y.J."/>
            <person name="Land M."/>
            <person name="Hauser L."/>
            <person name="Rohde M."/>
            <person name="Pukall R."/>
            <person name="Goker M."/>
            <person name="Detter J.C."/>
            <person name="Woyke T."/>
            <person name="Bristow J."/>
            <person name="Eisen J.A."/>
            <person name="Markowitz V."/>
            <person name="Hugenholtz P."/>
            <person name="Kyrpides N.C."/>
            <person name="Klenk H.P."/>
        </authorList>
    </citation>
    <scope>NUCLEOTIDE SEQUENCE</scope>
    <source>
        <strain evidence="24">ATCC 49209 / DSM 20642 / JCM 10262 / PW2</strain>
    </source>
</reference>